<dbReference type="PANTHER" id="PTHR43288">
    <property type="entry name" value="BIOTIN SYNTHASE-RELATED PROTEIN, RADICAL SAM SUPERFAMILY"/>
    <property type="match status" value="1"/>
</dbReference>
<dbReference type="EMBL" id="BARS01049512">
    <property type="protein sequence ID" value="GAG33807.1"/>
    <property type="molecule type" value="Genomic_DNA"/>
</dbReference>
<accession>X0XEG6</accession>
<proteinExistence type="predicted"/>
<sequence>KIGANFINLNEFEYSLPNSQHLLERNFKLETGTIASVKNSKECAIKIMYDIVPKVTLKIHFCTIIAKDYWQLRERYLRRAKAVKLKYEEITREGLLLYALIEGEEKDIKDFCNLLLNELKVPQNFLACEVTTIKLPIKFAMEEILLDLLIQHNLQGYIIEMTPFREEKYQQITEKTPIKLFKEEMRLNDY</sequence>
<protein>
    <submittedName>
        <fullName evidence="1">Uncharacterized protein</fullName>
    </submittedName>
</protein>
<dbReference type="AlphaFoldDB" id="X0XEG6"/>
<organism evidence="1">
    <name type="scientific">marine sediment metagenome</name>
    <dbReference type="NCBI Taxonomy" id="412755"/>
    <lineage>
        <taxon>unclassified sequences</taxon>
        <taxon>metagenomes</taxon>
        <taxon>ecological metagenomes</taxon>
    </lineage>
</organism>
<evidence type="ECO:0000313" key="1">
    <source>
        <dbReference type="EMBL" id="GAG33807.1"/>
    </source>
</evidence>
<reference evidence="1" key="1">
    <citation type="journal article" date="2014" name="Front. Microbiol.">
        <title>High frequency of phylogenetically diverse reductive dehalogenase-homologous genes in deep subseafloor sedimentary metagenomes.</title>
        <authorList>
            <person name="Kawai M."/>
            <person name="Futagami T."/>
            <person name="Toyoda A."/>
            <person name="Takaki Y."/>
            <person name="Nishi S."/>
            <person name="Hori S."/>
            <person name="Arai W."/>
            <person name="Tsubouchi T."/>
            <person name="Morono Y."/>
            <person name="Uchiyama I."/>
            <person name="Ito T."/>
            <person name="Fujiyama A."/>
            <person name="Inagaki F."/>
            <person name="Takami H."/>
        </authorList>
    </citation>
    <scope>NUCLEOTIDE SEQUENCE</scope>
    <source>
        <strain evidence="1">Expedition CK06-06</strain>
    </source>
</reference>
<dbReference type="PANTHER" id="PTHR43288:SF1">
    <property type="entry name" value="GLYCYL-RADICAL ENZYME ACTIVATING ENZYME MJ0021-RELATED"/>
    <property type="match status" value="1"/>
</dbReference>
<feature type="non-terminal residue" evidence="1">
    <location>
        <position position="1"/>
    </location>
</feature>
<gene>
    <name evidence="1" type="ORF">S01H1_74056</name>
</gene>
<comment type="caution">
    <text evidence="1">The sequence shown here is derived from an EMBL/GenBank/DDBJ whole genome shotgun (WGS) entry which is preliminary data.</text>
</comment>
<name>X0XEG6_9ZZZZ</name>